<dbReference type="PROSITE" id="PS51529">
    <property type="entry name" value="CYSTATIN_FETUIN_A"/>
    <property type="match status" value="2"/>
</dbReference>
<dbReference type="GO" id="GO:0004869">
    <property type="term" value="F:cysteine-type endopeptidase inhibitor activity"/>
    <property type="evidence" value="ECO:0007669"/>
    <property type="project" value="InterPro"/>
</dbReference>
<dbReference type="PANTHER" id="PTHR13814">
    <property type="entry name" value="FETUIN"/>
    <property type="match status" value="1"/>
</dbReference>
<gene>
    <name evidence="10" type="primary">AHSG</name>
</gene>
<feature type="domain" description="Cystatin fetuin-A-type" evidence="8">
    <location>
        <begin position="148"/>
        <end position="259"/>
    </location>
</feature>
<dbReference type="SUPFAM" id="SSF54403">
    <property type="entry name" value="Cystatin/monellin"/>
    <property type="match status" value="2"/>
</dbReference>
<dbReference type="RefSeq" id="XP_054838804.1">
    <property type="nucleotide sequence ID" value="XM_054982829.1"/>
</dbReference>
<keyword evidence="6" id="KW-0325">Glycoprotein</keyword>
<name>A0AA97L1G2_EUBMA</name>
<keyword evidence="5" id="KW-1015">Disulfide bond</keyword>
<dbReference type="Proteomes" id="UP001190640">
    <property type="component" value="Chromosome 6"/>
</dbReference>
<dbReference type="CTD" id="197"/>
<dbReference type="InterPro" id="IPR046350">
    <property type="entry name" value="Cystatin_sf"/>
</dbReference>
<evidence type="ECO:0000256" key="5">
    <source>
        <dbReference type="ARBA" id="ARBA00023157"/>
    </source>
</evidence>
<dbReference type="Gene3D" id="3.10.450.10">
    <property type="match status" value="2"/>
</dbReference>
<reference evidence="10" key="1">
    <citation type="submission" date="2025-08" db="UniProtKB">
        <authorList>
            <consortium name="RefSeq"/>
        </authorList>
    </citation>
    <scope>IDENTIFICATION</scope>
    <source>
        <tissue evidence="10">Blood</tissue>
    </source>
</reference>
<keyword evidence="9" id="KW-1185">Reference proteome</keyword>
<evidence type="ECO:0000256" key="6">
    <source>
        <dbReference type="ARBA" id="ARBA00023180"/>
    </source>
</evidence>
<sequence>MKSLVALVLLAQLLSCKAGLVPDIPPEVLPHKHLACDDPETEAAAAVAVNYINNRLKHGYKLVLNRIEKVVEHERRPHGKILELELDLLETVCHIVSPMPAENCTVRERTQHAVEADCDVKLLKDNGPYKVLLSKCHSSPDSHEDLVKFCPNCSPLSLLNDSNVVNTVNAALAKYNAINTTQGHYELLEIARGQHSHLANSWYVEFAIINTNCSAQHAKEHKEDCHVETGENQHFGFCKATFTKSLVEGTEDHQDVDCIVYDHQAGVAHVHLIEEHLKGNLGQAGRGYTFHNIIHSHNSTSHSHSHSDEVVPVEKVSALVKRAVFVALPDCPGRYRHYDI</sequence>
<organism evidence="9 10">
    <name type="scientific">Eublepharis macularius</name>
    <name type="common">Leopard gecko</name>
    <name type="synonym">Cyrtodactylus macularius</name>
    <dbReference type="NCBI Taxonomy" id="481883"/>
    <lineage>
        <taxon>Eukaryota</taxon>
        <taxon>Metazoa</taxon>
        <taxon>Chordata</taxon>
        <taxon>Craniata</taxon>
        <taxon>Vertebrata</taxon>
        <taxon>Euteleostomi</taxon>
        <taxon>Lepidosauria</taxon>
        <taxon>Squamata</taxon>
        <taxon>Bifurcata</taxon>
        <taxon>Gekkota</taxon>
        <taxon>Eublepharidae</taxon>
        <taxon>Eublepharinae</taxon>
        <taxon>Eublepharis</taxon>
    </lineage>
</organism>
<dbReference type="Pfam" id="PF00031">
    <property type="entry name" value="Cystatin"/>
    <property type="match status" value="1"/>
</dbReference>
<proteinExistence type="predicted"/>
<dbReference type="GO" id="GO:0072562">
    <property type="term" value="C:blood microparticle"/>
    <property type="evidence" value="ECO:0007669"/>
    <property type="project" value="TreeGrafter"/>
</dbReference>
<feature type="domain" description="Cystatin fetuin-A-type" evidence="8">
    <location>
        <begin position="27"/>
        <end position="137"/>
    </location>
</feature>
<dbReference type="InterPro" id="IPR001363">
    <property type="entry name" value="Prot_inh_fetuin_CS"/>
</dbReference>
<dbReference type="PANTHER" id="PTHR13814:SF6">
    <property type="entry name" value="ALPHA-2-HS-GLYCOPROTEIN"/>
    <property type="match status" value="1"/>
</dbReference>
<dbReference type="GeneID" id="129332054"/>
<keyword evidence="4" id="KW-0677">Repeat</keyword>
<dbReference type="InterPro" id="IPR050735">
    <property type="entry name" value="Kininogen_Fetuin_HRG"/>
</dbReference>
<keyword evidence="3 7" id="KW-0732">Signal</keyword>
<dbReference type="PROSITE" id="PS01254">
    <property type="entry name" value="FETUIN_1"/>
    <property type="match status" value="1"/>
</dbReference>
<feature type="chain" id="PRO_5041654011" evidence="7">
    <location>
        <begin position="19"/>
        <end position="340"/>
    </location>
</feature>
<dbReference type="InterPro" id="IPR000010">
    <property type="entry name" value="Cystatin_dom"/>
</dbReference>
<evidence type="ECO:0000256" key="2">
    <source>
        <dbReference type="ARBA" id="ARBA00022525"/>
    </source>
</evidence>
<dbReference type="SMART" id="SM00043">
    <property type="entry name" value="CY"/>
    <property type="match status" value="2"/>
</dbReference>
<evidence type="ECO:0000256" key="3">
    <source>
        <dbReference type="ARBA" id="ARBA00022729"/>
    </source>
</evidence>
<dbReference type="GO" id="GO:0031012">
    <property type="term" value="C:extracellular matrix"/>
    <property type="evidence" value="ECO:0007669"/>
    <property type="project" value="TreeGrafter"/>
</dbReference>
<evidence type="ECO:0000256" key="4">
    <source>
        <dbReference type="ARBA" id="ARBA00022737"/>
    </source>
</evidence>
<evidence type="ECO:0000256" key="1">
    <source>
        <dbReference type="ARBA" id="ARBA00004613"/>
    </source>
</evidence>
<dbReference type="InterPro" id="IPR025760">
    <property type="entry name" value="Cystatin_Fetuin_A"/>
</dbReference>
<feature type="signal peptide" evidence="7">
    <location>
        <begin position="1"/>
        <end position="18"/>
    </location>
</feature>
<comment type="subcellular location">
    <subcellularLocation>
        <location evidence="1">Secreted</location>
    </subcellularLocation>
</comment>
<evidence type="ECO:0000313" key="10">
    <source>
        <dbReference type="RefSeq" id="XP_054838804.1"/>
    </source>
</evidence>
<dbReference type="AlphaFoldDB" id="A0AA97L1G2"/>
<evidence type="ECO:0000313" key="9">
    <source>
        <dbReference type="Proteomes" id="UP001190640"/>
    </source>
</evidence>
<keyword evidence="2" id="KW-0964">Secreted</keyword>
<dbReference type="KEGG" id="emc:129332054"/>
<evidence type="ECO:0000256" key="7">
    <source>
        <dbReference type="SAM" id="SignalP"/>
    </source>
</evidence>
<evidence type="ECO:0000259" key="8">
    <source>
        <dbReference type="PROSITE" id="PS51529"/>
    </source>
</evidence>
<protein>
    <submittedName>
        <fullName evidence="10">Alpha-2-HS-glycoprotein</fullName>
    </submittedName>
</protein>
<accession>A0AA97L1G2</accession>